<feature type="signal peptide" evidence="1">
    <location>
        <begin position="1"/>
        <end position="26"/>
    </location>
</feature>
<feature type="chain" id="PRO_5017303014" evidence="1">
    <location>
        <begin position="27"/>
        <end position="61"/>
    </location>
</feature>
<sequence length="61" mass="6677">MRFSTKFVMTSVALCTSLAASAPAFANTNTLVFDPQSNYTVKTFTLDGKLIKCELTKTSYT</sequence>
<evidence type="ECO:0000313" key="3">
    <source>
        <dbReference type="Proteomes" id="UP000265916"/>
    </source>
</evidence>
<reference evidence="2 3" key="1">
    <citation type="submission" date="2017-08" db="EMBL/GenBank/DDBJ databases">
        <title>Reclassification of Bisgaard taxon 37 and 44.</title>
        <authorList>
            <person name="Christensen H."/>
        </authorList>
    </citation>
    <scope>NUCLEOTIDE SEQUENCE [LARGE SCALE GENOMIC DNA]</scope>
    <source>
        <strain evidence="2 3">111</strain>
    </source>
</reference>
<name>A0A3A1YMU8_9GAMM</name>
<organism evidence="2 3">
    <name type="scientific">Psittacicella hinzii</name>
    <dbReference type="NCBI Taxonomy" id="2028575"/>
    <lineage>
        <taxon>Bacteria</taxon>
        <taxon>Pseudomonadati</taxon>
        <taxon>Pseudomonadota</taxon>
        <taxon>Gammaproteobacteria</taxon>
        <taxon>Pasteurellales</taxon>
        <taxon>Psittacicellaceae</taxon>
        <taxon>Psittacicella</taxon>
    </lineage>
</organism>
<keyword evidence="1" id="KW-0732">Signal</keyword>
<dbReference type="EMBL" id="NRJG01000050">
    <property type="protein sequence ID" value="RIY38881.1"/>
    <property type="molecule type" value="Genomic_DNA"/>
</dbReference>
<evidence type="ECO:0000256" key="1">
    <source>
        <dbReference type="SAM" id="SignalP"/>
    </source>
</evidence>
<dbReference type="AlphaFoldDB" id="A0A3A1YMU8"/>
<protein>
    <submittedName>
        <fullName evidence="2">Uncharacterized protein</fullName>
    </submittedName>
</protein>
<comment type="caution">
    <text evidence="2">The sequence shown here is derived from an EMBL/GenBank/DDBJ whole genome shotgun (WGS) entry which is preliminary data.</text>
</comment>
<evidence type="ECO:0000313" key="2">
    <source>
        <dbReference type="EMBL" id="RIY38881.1"/>
    </source>
</evidence>
<gene>
    <name evidence="2" type="ORF">CKF58_03155</name>
</gene>
<dbReference type="RefSeq" id="WP_119530889.1">
    <property type="nucleotide sequence ID" value="NZ_JBHSSP010000021.1"/>
</dbReference>
<keyword evidence="3" id="KW-1185">Reference proteome</keyword>
<accession>A0A3A1YMU8</accession>
<proteinExistence type="predicted"/>
<dbReference type="Proteomes" id="UP000265916">
    <property type="component" value="Unassembled WGS sequence"/>
</dbReference>